<dbReference type="STRING" id="174720.A0A0N5BF88"/>
<dbReference type="Pfam" id="PF01166">
    <property type="entry name" value="TSC22"/>
    <property type="match status" value="1"/>
</dbReference>
<evidence type="ECO:0000313" key="3">
    <source>
        <dbReference type="Proteomes" id="UP000046392"/>
    </source>
</evidence>
<comment type="similarity">
    <text evidence="1">Belongs to the TSC-22/Dip/Bun family.</text>
</comment>
<dbReference type="WBParaSite" id="SPAL_0000465600.1">
    <property type="protein sequence ID" value="SPAL_0000465600.1"/>
    <property type="gene ID" value="SPAL_0000465600"/>
</dbReference>
<dbReference type="Gene3D" id="1.20.5.490">
    <property type="entry name" value="Single helix bin"/>
    <property type="match status" value="1"/>
</dbReference>
<dbReference type="Proteomes" id="UP000046392">
    <property type="component" value="Unplaced"/>
</dbReference>
<dbReference type="InterPro" id="IPR000580">
    <property type="entry name" value="TSC22/Bun"/>
</dbReference>
<dbReference type="PANTHER" id="PTHR12348">
    <property type="entry name" value="TSC22"/>
    <property type="match status" value="1"/>
</dbReference>
<evidence type="ECO:0000256" key="1">
    <source>
        <dbReference type="ARBA" id="ARBA00007908"/>
    </source>
</evidence>
<dbReference type="GO" id="GO:0006357">
    <property type="term" value="P:regulation of transcription by RNA polymerase II"/>
    <property type="evidence" value="ECO:0007669"/>
    <property type="project" value="InterPro"/>
</dbReference>
<name>A0A0N5BF88_STREA</name>
<protein>
    <submittedName>
        <fullName evidence="4">Uncharacterized protein</fullName>
    </submittedName>
</protein>
<keyword evidence="2" id="KW-0175">Coiled coil</keyword>
<sequence>MALPFTSNIDNYTLEDSILHQRRHSAIPEVLSLYKYKNECINNNNRSPNTIYNKKKFVFSTESLYGSGSYSFNNKYPYVNYNPHLYGNSYTIQRNAGKKFHPLFFSSSTNLGNNQTLVAIDHKIEQAMDLVKTHLMFAVREEVELLRSRIKDLEATALRLERENNFLKEHIPASILQKVEAQLAGTNLSHQ</sequence>
<organism evidence="3 4">
    <name type="scientific">Strongyloides papillosus</name>
    <name type="common">Intestinal threadworm</name>
    <dbReference type="NCBI Taxonomy" id="174720"/>
    <lineage>
        <taxon>Eukaryota</taxon>
        <taxon>Metazoa</taxon>
        <taxon>Ecdysozoa</taxon>
        <taxon>Nematoda</taxon>
        <taxon>Chromadorea</taxon>
        <taxon>Rhabditida</taxon>
        <taxon>Tylenchina</taxon>
        <taxon>Panagrolaimomorpha</taxon>
        <taxon>Strongyloidoidea</taxon>
        <taxon>Strongyloididae</taxon>
        <taxon>Strongyloides</taxon>
    </lineage>
</organism>
<evidence type="ECO:0000313" key="4">
    <source>
        <dbReference type="WBParaSite" id="SPAL_0000465600.1"/>
    </source>
</evidence>
<reference evidence="4" key="1">
    <citation type="submission" date="2017-02" db="UniProtKB">
        <authorList>
            <consortium name="WormBaseParasite"/>
        </authorList>
    </citation>
    <scope>IDENTIFICATION</scope>
</reference>
<feature type="coiled-coil region" evidence="2">
    <location>
        <begin position="136"/>
        <end position="170"/>
    </location>
</feature>
<evidence type="ECO:0000256" key="2">
    <source>
        <dbReference type="SAM" id="Coils"/>
    </source>
</evidence>
<accession>A0A0N5BF88</accession>
<proteinExistence type="inferred from homology"/>
<dbReference type="PROSITE" id="PS01289">
    <property type="entry name" value="TSC22"/>
    <property type="match status" value="1"/>
</dbReference>
<dbReference type="PANTHER" id="PTHR12348:SF26">
    <property type="entry name" value="PROTEIN TSCT-1"/>
    <property type="match status" value="1"/>
</dbReference>
<dbReference type="InterPro" id="IPR047862">
    <property type="entry name" value="TSC22/BUN_CS"/>
</dbReference>
<dbReference type="AlphaFoldDB" id="A0A0N5BF88"/>
<keyword evidence="3" id="KW-1185">Reference proteome</keyword>
<dbReference type="SUPFAM" id="SSF58026">
    <property type="entry name" value="Delta-sleep-inducing peptide immunoreactive peptide"/>
    <property type="match status" value="1"/>
</dbReference>